<keyword evidence="2 3" id="KW-0012">Acyltransferase</keyword>
<dbReference type="PANTHER" id="PTHR31625">
    <property type="match status" value="1"/>
</dbReference>
<evidence type="ECO:0000256" key="1">
    <source>
        <dbReference type="ARBA" id="ARBA00022679"/>
    </source>
</evidence>
<reference evidence="3" key="2">
    <citation type="journal article" date="2023" name="Int. J. Mol. Sci.">
        <title>De Novo Assembly and Annotation of 11 Diverse Shrub Willow (Salix) Genomes Reveals Novel Gene Organization in Sex-Linked Regions.</title>
        <authorList>
            <person name="Hyden B."/>
            <person name="Feng K."/>
            <person name="Yates T.B."/>
            <person name="Jawdy S."/>
            <person name="Cereghino C."/>
            <person name="Smart L.B."/>
            <person name="Muchero W."/>
        </authorList>
    </citation>
    <scope>NUCLEOTIDE SEQUENCE [LARGE SCALE GENOMIC DNA]</scope>
    <source>
        <tissue evidence="3">Shoot tip</tissue>
    </source>
</reference>
<proteinExistence type="predicted"/>
<accession>A0A9Q0QJ76</accession>
<sequence length="136" mass="15810">MENPTLLPEELTPFFDRTIVQDPEGLDMWYLKFWAGSKISRFSITISRSLKPFTLPETPPNLLRTTFELHREEVQKLREMVTFQLDNSGSKEETNQTKPVYFSTYVLVYAHTMVCALEAKGLNSNEKIKDVDYGRL</sequence>
<dbReference type="Gene3D" id="3.30.559.10">
    <property type="entry name" value="Chloramphenicol acetyltransferase-like domain"/>
    <property type="match status" value="1"/>
</dbReference>
<reference evidence="3" key="1">
    <citation type="submission" date="2022-11" db="EMBL/GenBank/DDBJ databases">
        <authorList>
            <person name="Hyden B.L."/>
            <person name="Feng K."/>
            <person name="Yates T."/>
            <person name="Jawdy S."/>
            <person name="Smart L.B."/>
            <person name="Muchero W."/>
        </authorList>
    </citation>
    <scope>NUCLEOTIDE SEQUENCE</scope>
    <source>
        <tissue evidence="3">Shoot tip</tissue>
    </source>
</reference>
<keyword evidence="1" id="KW-0808">Transferase</keyword>
<evidence type="ECO:0000313" key="3">
    <source>
        <dbReference type="EMBL" id="KAJ6707471.1"/>
    </source>
</evidence>
<gene>
    <name evidence="3" type="ORF">OIU85_027792</name>
</gene>
<name>A0A9Q0QJ76_SALVM</name>
<dbReference type="InterPro" id="IPR023213">
    <property type="entry name" value="CAT-like_dom_sf"/>
</dbReference>
<protein>
    <submittedName>
        <fullName evidence="3">5-AROMATIC ACYLTRANSFERASE putative-RELATED</fullName>
    </submittedName>
</protein>
<comment type="caution">
    <text evidence="3">The sequence shown here is derived from an EMBL/GenBank/DDBJ whole genome shotgun (WGS) entry which is preliminary data.</text>
</comment>
<dbReference type="Proteomes" id="UP001151529">
    <property type="component" value="Chromosome 4"/>
</dbReference>
<dbReference type="InterPro" id="IPR051504">
    <property type="entry name" value="Plant_metabolite_acyltrans"/>
</dbReference>
<organism evidence="3 4">
    <name type="scientific">Salix viminalis</name>
    <name type="common">Common osier</name>
    <name type="synonym">Basket willow</name>
    <dbReference type="NCBI Taxonomy" id="40686"/>
    <lineage>
        <taxon>Eukaryota</taxon>
        <taxon>Viridiplantae</taxon>
        <taxon>Streptophyta</taxon>
        <taxon>Embryophyta</taxon>
        <taxon>Tracheophyta</taxon>
        <taxon>Spermatophyta</taxon>
        <taxon>Magnoliopsida</taxon>
        <taxon>eudicotyledons</taxon>
        <taxon>Gunneridae</taxon>
        <taxon>Pentapetalae</taxon>
        <taxon>rosids</taxon>
        <taxon>fabids</taxon>
        <taxon>Malpighiales</taxon>
        <taxon>Salicaceae</taxon>
        <taxon>Saliceae</taxon>
        <taxon>Salix</taxon>
    </lineage>
</organism>
<evidence type="ECO:0000313" key="4">
    <source>
        <dbReference type="Proteomes" id="UP001151529"/>
    </source>
</evidence>
<dbReference type="OrthoDB" id="1862401at2759"/>
<evidence type="ECO:0000256" key="2">
    <source>
        <dbReference type="ARBA" id="ARBA00023315"/>
    </source>
</evidence>
<keyword evidence="4" id="KW-1185">Reference proteome</keyword>
<dbReference type="AlphaFoldDB" id="A0A9Q0QJ76"/>
<dbReference type="EMBL" id="JAPFFL010000008">
    <property type="protein sequence ID" value="KAJ6707471.1"/>
    <property type="molecule type" value="Genomic_DNA"/>
</dbReference>
<dbReference type="GO" id="GO:0016747">
    <property type="term" value="F:acyltransferase activity, transferring groups other than amino-acyl groups"/>
    <property type="evidence" value="ECO:0007669"/>
    <property type="project" value="UniProtKB-ARBA"/>
</dbReference>